<evidence type="ECO:0000313" key="5">
    <source>
        <dbReference type="Proteomes" id="UP000242320"/>
    </source>
</evidence>
<dbReference type="PANTHER" id="PTHR16305">
    <property type="entry name" value="TESTICULAR SOLUBLE ADENYLYL CYCLASE"/>
    <property type="match status" value="1"/>
</dbReference>
<feature type="domain" description="Guanylate cyclase" evidence="3">
    <location>
        <begin position="41"/>
        <end position="172"/>
    </location>
</feature>
<protein>
    <submittedName>
        <fullName evidence="4">Cyclase</fullName>
    </submittedName>
</protein>
<dbReference type="Gene3D" id="3.30.70.1230">
    <property type="entry name" value="Nucleotide cyclase"/>
    <property type="match status" value="1"/>
</dbReference>
<dbReference type="SMART" id="SM00044">
    <property type="entry name" value="CYCc"/>
    <property type="match status" value="1"/>
</dbReference>
<gene>
    <name evidence="4" type="ORF">B8W69_00555</name>
</gene>
<dbReference type="GO" id="GO:0035556">
    <property type="term" value="P:intracellular signal transduction"/>
    <property type="evidence" value="ECO:0007669"/>
    <property type="project" value="InterPro"/>
</dbReference>
<dbReference type="InterPro" id="IPR001054">
    <property type="entry name" value="A/G_cyclase"/>
</dbReference>
<dbReference type="Proteomes" id="UP000242320">
    <property type="component" value="Unassembled WGS sequence"/>
</dbReference>
<dbReference type="InterPro" id="IPR029787">
    <property type="entry name" value="Nucleotide_cyclase"/>
</dbReference>
<dbReference type="GO" id="GO:0005524">
    <property type="term" value="F:ATP binding"/>
    <property type="evidence" value="ECO:0007669"/>
    <property type="project" value="UniProtKB-KW"/>
</dbReference>
<evidence type="ECO:0000313" key="4">
    <source>
        <dbReference type="EMBL" id="OSC32317.1"/>
    </source>
</evidence>
<organism evidence="4 5">
    <name type="scientific">Mycolicibacterium vulneris</name>
    <dbReference type="NCBI Taxonomy" id="547163"/>
    <lineage>
        <taxon>Bacteria</taxon>
        <taxon>Bacillati</taxon>
        <taxon>Actinomycetota</taxon>
        <taxon>Actinomycetes</taxon>
        <taxon>Mycobacteriales</taxon>
        <taxon>Mycobacteriaceae</taxon>
        <taxon>Mycolicibacterium</taxon>
    </lineage>
</organism>
<dbReference type="InterPro" id="IPR003593">
    <property type="entry name" value="AAA+_ATPase"/>
</dbReference>
<comment type="caution">
    <text evidence="4">The sequence shown here is derived from an EMBL/GenBank/DDBJ whole genome shotgun (WGS) entry which is preliminary data.</text>
</comment>
<keyword evidence="2" id="KW-0067">ATP-binding</keyword>
<dbReference type="InterPro" id="IPR041664">
    <property type="entry name" value="AAA_16"/>
</dbReference>
<keyword evidence="5" id="KW-1185">Reference proteome</keyword>
<evidence type="ECO:0000259" key="3">
    <source>
        <dbReference type="PROSITE" id="PS50125"/>
    </source>
</evidence>
<dbReference type="SUPFAM" id="SSF55073">
    <property type="entry name" value="Nucleotide cyclase"/>
    <property type="match status" value="1"/>
</dbReference>
<evidence type="ECO:0000256" key="1">
    <source>
        <dbReference type="ARBA" id="ARBA00022741"/>
    </source>
</evidence>
<dbReference type="SUPFAM" id="SSF52540">
    <property type="entry name" value="P-loop containing nucleoside triphosphate hydrolases"/>
    <property type="match status" value="1"/>
</dbReference>
<reference evidence="4 5" key="1">
    <citation type="submission" date="2017-04" db="EMBL/GenBank/DDBJ databases">
        <title>The new phylogeny of genus Mycobacterium.</title>
        <authorList>
            <person name="Tortoli E."/>
            <person name="Trovato A."/>
            <person name="Cirillo D.M."/>
        </authorList>
    </citation>
    <scope>NUCLEOTIDE SEQUENCE [LARGE SCALE GENOMIC DNA]</scope>
    <source>
        <strain evidence="4 5">DSM 45247</strain>
    </source>
</reference>
<proteinExistence type="predicted"/>
<dbReference type="RefSeq" id="WP_085288024.1">
    <property type="nucleotide sequence ID" value="NZ_NCXM01000001.1"/>
</dbReference>
<keyword evidence="1" id="KW-0547">Nucleotide-binding</keyword>
<dbReference type="EMBL" id="NCXM01000001">
    <property type="protein sequence ID" value="OSC32317.1"/>
    <property type="molecule type" value="Genomic_DNA"/>
</dbReference>
<dbReference type="InterPro" id="IPR027417">
    <property type="entry name" value="P-loop_NTPase"/>
</dbReference>
<dbReference type="OrthoDB" id="5476461at2"/>
<dbReference type="CDD" id="cd07302">
    <property type="entry name" value="CHD"/>
    <property type="match status" value="1"/>
</dbReference>
<dbReference type="AlphaFoldDB" id="A0A1X2LEE3"/>
<dbReference type="Pfam" id="PF13191">
    <property type="entry name" value="AAA_16"/>
    <property type="match status" value="1"/>
</dbReference>
<dbReference type="Pfam" id="PF00211">
    <property type="entry name" value="Guanylate_cyc"/>
    <property type="match status" value="1"/>
</dbReference>
<dbReference type="GO" id="GO:0005737">
    <property type="term" value="C:cytoplasm"/>
    <property type="evidence" value="ECO:0007669"/>
    <property type="project" value="TreeGrafter"/>
</dbReference>
<dbReference type="PANTHER" id="PTHR16305:SF28">
    <property type="entry name" value="GUANYLATE CYCLASE DOMAIN-CONTAINING PROTEIN"/>
    <property type="match status" value="1"/>
</dbReference>
<sequence>MAAIAACRTCGTTPLENARFCHGCGSPAHDGETRAEYKQVTVLFADVVHSMDIAATVGAERLREIMADLVGRSAAVVERYGGTVDKFTGDGIMAVFGAPAALEDHAVRACMAALGIQEEAKRLAVDVRERDGLDLQLRVGLNSGEVIAGEIGSGSFGYTAVGEQVGMAQRMESIAPRGGVMLSASTARLVEKAATLGESALVQLKGVDEPVPARRLLGMGEGHRVAGRAESKLVGRRWEMSAVEGLLERAIDGHGAVVGVVGPPGIGKSRLVREVAAMAAQRDLQVYAAFCESHTGQVPFHVVSRLLREATGVEGLEPQTARAVIRRQAFSDAEPEDLVLFEDLLGIRDSDAPPPRIDPDARRRRLTAMVNSATLANRTPAVYVIEDAHWIDGSSESMLADFLTVVPRTPLLTIVTYRPEYRGALARVPGAQTIALAPLRDSETAALVFELLGPDPTVGELGRKIAERASGTPFFVEEIVRELTERGVLQGTLGGYVSTAEAAEVKVPATLQATIAARIDRLSPESKRSLSAAAVIGSRFSLDLLTVLVAEPVVSDLVAGQLIDQVRFTRQPEYVFHHPLIRAVAYESQLKSDRAELHRRLAAAIEERTPASADENAALIAEHLEAAGDLRAAYAWRMRAGAWSATRDIRAAWVSWDRARQIADALSDDDPDRISMRIAARTMLCGNGWRVDWDISKRLDELRELCTAAGDKASLAIGMVGLVPEHYIHGRVREASQVASELTVLVESIGDPTLLIGFVSTIPPSKFGTGEMRETLRYSQTVIDLAHGDPTKGNLIIGAPLAFALAMRGTARYALGDARWRGDFDRAVEMARGADSFSRAMVSMFAYAGAMEMGVALVDDAALRDIEEALGITEQSGDDLVLGVISLTMGIALMHRESSADRERGLKVLGKVRELCRSGRFYLSEVRAVDMYTARETARRGDREGALPVLRAAVEEVLRSGQFGHSDPGTAALVETLLEVGGEGEIAEAQAAIERLAAAPAEDGLVICEVWLLRMWALLARARGDETRYCEYRDRYRDMATSLGFEGHMKWAAALP</sequence>
<dbReference type="PROSITE" id="PS50125">
    <property type="entry name" value="GUANYLATE_CYCLASE_2"/>
    <property type="match status" value="1"/>
</dbReference>
<dbReference type="SMART" id="SM00382">
    <property type="entry name" value="AAA"/>
    <property type="match status" value="1"/>
</dbReference>
<evidence type="ECO:0000256" key="2">
    <source>
        <dbReference type="ARBA" id="ARBA00022840"/>
    </source>
</evidence>
<name>A0A1X2LEE3_9MYCO</name>
<dbReference type="GO" id="GO:0009190">
    <property type="term" value="P:cyclic nucleotide biosynthetic process"/>
    <property type="evidence" value="ECO:0007669"/>
    <property type="project" value="InterPro"/>
</dbReference>
<dbReference type="GO" id="GO:0004016">
    <property type="term" value="F:adenylate cyclase activity"/>
    <property type="evidence" value="ECO:0007669"/>
    <property type="project" value="TreeGrafter"/>
</dbReference>
<dbReference type="Gene3D" id="3.40.50.300">
    <property type="entry name" value="P-loop containing nucleotide triphosphate hydrolases"/>
    <property type="match status" value="1"/>
</dbReference>
<accession>A0A1X2LEE3</accession>